<evidence type="ECO:0000256" key="3">
    <source>
        <dbReference type="ARBA" id="ARBA00023157"/>
    </source>
</evidence>
<dbReference type="AlphaFoldDB" id="A0AAQ3QHG5"/>
<feature type="signal peptide" evidence="4">
    <location>
        <begin position="1"/>
        <end position="20"/>
    </location>
</feature>
<name>A0AAQ3QHG5_9LILI</name>
<keyword evidence="7" id="KW-1185">Reference proteome</keyword>
<evidence type="ECO:0000259" key="5">
    <source>
        <dbReference type="Pfam" id="PF09258"/>
    </source>
</evidence>
<accession>A0AAQ3QHG5</accession>
<dbReference type="SUPFAM" id="SSF53448">
    <property type="entry name" value="Nucleotide-diphospho-sugar transferases"/>
    <property type="match status" value="1"/>
</dbReference>
<proteinExistence type="inferred from homology"/>
<reference evidence="6 7" key="1">
    <citation type="submission" date="2023-10" db="EMBL/GenBank/DDBJ databases">
        <title>Chromosome-scale genome assembly provides insights into flower coloration mechanisms of Canna indica.</title>
        <authorList>
            <person name="Li C."/>
        </authorList>
    </citation>
    <scope>NUCLEOTIDE SEQUENCE [LARGE SCALE GENOMIC DNA]</scope>
    <source>
        <tissue evidence="6">Flower</tissue>
    </source>
</reference>
<evidence type="ECO:0000313" key="6">
    <source>
        <dbReference type="EMBL" id="WOL12846.1"/>
    </source>
</evidence>
<dbReference type="Gene3D" id="3.90.550.10">
    <property type="entry name" value="Spore Coat Polysaccharide Biosynthesis Protein SpsA, Chain A"/>
    <property type="match status" value="1"/>
</dbReference>
<dbReference type="InterPro" id="IPR053318">
    <property type="entry name" value="GT64"/>
</dbReference>
<evidence type="ECO:0000256" key="1">
    <source>
        <dbReference type="ARBA" id="ARBA00008700"/>
    </source>
</evidence>
<feature type="chain" id="PRO_5042844011" description="Glycosyl transferase 64 domain-containing protein" evidence="4">
    <location>
        <begin position="21"/>
        <end position="276"/>
    </location>
</feature>
<dbReference type="PANTHER" id="PTHR48409:SF1">
    <property type="entry name" value="GLYCOSYLTRANSFERASE FAMILY PROTEIN 64 C3"/>
    <property type="match status" value="1"/>
</dbReference>
<sequence>MWWEPPHFLLLPFLFPMVSPLLFSDSYPDVCDPRSLPNPLTLRLDRLIVLINGCSEAHLPLLHSLAASYAVQPLVVAVLILWGNTSTPAPALSTLASDGSSFASLNARFLPRAAIQTRVVVVYDDDIEVDVRMLAFAFSVWGSREGASFAGLFARSHDLDMECRWIYAMHHDRYSIVLTKFMILSTDYLRRYSYLGRLSEARQLVDRERNCEDILMNFVAAKESGVGPVLVADGLHQLPLVRSHPCDPRPGLMTILLKDRAPDHRTQIILGYFGIW</sequence>
<evidence type="ECO:0000313" key="7">
    <source>
        <dbReference type="Proteomes" id="UP001327560"/>
    </source>
</evidence>
<dbReference type="Proteomes" id="UP001327560">
    <property type="component" value="Chromosome 7"/>
</dbReference>
<dbReference type="InterPro" id="IPR029044">
    <property type="entry name" value="Nucleotide-diphossugar_trans"/>
</dbReference>
<dbReference type="InterPro" id="IPR015338">
    <property type="entry name" value="GT64_dom"/>
</dbReference>
<protein>
    <recommendedName>
        <fullName evidence="5">Glycosyl transferase 64 domain-containing protein</fullName>
    </recommendedName>
</protein>
<keyword evidence="3" id="KW-1015">Disulfide bond</keyword>
<dbReference type="GO" id="GO:0016020">
    <property type="term" value="C:membrane"/>
    <property type="evidence" value="ECO:0007669"/>
    <property type="project" value="InterPro"/>
</dbReference>
<dbReference type="PANTHER" id="PTHR48409">
    <property type="entry name" value="GLYCOSYLTRANSFERASE FAMILY PROTEIN 64 C3"/>
    <property type="match status" value="1"/>
</dbReference>
<keyword evidence="4" id="KW-0732">Signal</keyword>
<dbReference type="EMBL" id="CP136896">
    <property type="protein sequence ID" value="WOL12846.1"/>
    <property type="molecule type" value="Genomic_DNA"/>
</dbReference>
<keyword evidence="2" id="KW-0808">Transferase</keyword>
<evidence type="ECO:0000256" key="2">
    <source>
        <dbReference type="ARBA" id="ARBA00022679"/>
    </source>
</evidence>
<evidence type="ECO:0000256" key="4">
    <source>
        <dbReference type="SAM" id="SignalP"/>
    </source>
</evidence>
<gene>
    <name evidence="6" type="ORF">Cni_G21614</name>
</gene>
<comment type="similarity">
    <text evidence="1">Belongs to the glycosyltransferase 64 family.</text>
</comment>
<dbReference type="GO" id="GO:0016757">
    <property type="term" value="F:glycosyltransferase activity"/>
    <property type="evidence" value="ECO:0007669"/>
    <property type="project" value="InterPro"/>
</dbReference>
<dbReference type="Pfam" id="PF09258">
    <property type="entry name" value="Glyco_transf_64"/>
    <property type="match status" value="1"/>
</dbReference>
<feature type="domain" description="Glycosyl transferase 64" evidence="5">
    <location>
        <begin position="49"/>
        <end position="232"/>
    </location>
</feature>
<organism evidence="6 7">
    <name type="scientific">Canna indica</name>
    <name type="common">Indian-shot</name>
    <dbReference type="NCBI Taxonomy" id="4628"/>
    <lineage>
        <taxon>Eukaryota</taxon>
        <taxon>Viridiplantae</taxon>
        <taxon>Streptophyta</taxon>
        <taxon>Embryophyta</taxon>
        <taxon>Tracheophyta</taxon>
        <taxon>Spermatophyta</taxon>
        <taxon>Magnoliopsida</taxon>
        <taxon>Liliopsida</taxon>
        <taxon>Zingiberales</taxon>
        <taxon>Cannaceae</taxon>
        <taxon>Canna</taxon>
    </lineage>
</organism>